<keyword evidence="2" id="KW-1185">Reference proteome</keyword>
<name>A0ACD4NTW6_9HYPH</name>
<accession>A0ACD4NTW6</accession>
<reference evidence="1" key="1">
    <citation type="submission" date="2022-11" db="EMBL/GenBank/DDBJ databases">
        <title>beta-Carotene-producing bacterium, Jeongeuplla avenae sp. nov., alleviates the salt stress of Arabidopsis seedlings.</title>
        <authorList>
            <person name="Jiang L."/>
            <person name="Lee J."/>
        </authorList>
    </citation>
    <scope>NUCLEOTIDE SEQUENCE</scope>
    <source>
        <strain evidence="1">DY_R2A_6</strain>
    </source>
</reference>
<evidence type="ECO:0000313" key="2">
    <source>
        <dbReference type="Proteomes" id="UP001163223"/>
    </source>
</evidence>
<gene>
    <name evidence="1" type="ORF">OXU80_08965</name>
</gene>
<organism evidence="1 2">
    <name type="scientific">Antarcticirhabdus aurantiaca</name>
    <dbReference type="NCBI Taxonomy" id="2606717"/>
    <lineage>
        <taxon>Bacteria</taxon>
        <taxon>Pseudomonadati</taxon>
        <taxon>Pseudomonadota</taxon>
        <taxon>Alphaproteobacteria</taxon>
        <taxon>Hyphomicrobiales</taxon>
        <taxon>Aurantimonadaceae</taxon>
        <taxon>Antarcticirhabdus</taxon>
    </lineage>
</organism>
<sequence length="302" mass="31825">MRRQHLAGFGLLLCASALAGCAGMPNRQAASTDLAEAPGLAAADAPSLAFAAEEGGAAKTQAGFPLARSFAPLAGTSPLNGRTIHVGAVADLKLELKEVVLSFDDGPMPGKTRKILDTLDRYGVGATFLMVGQMADAYPDIAQDVARRGHAIGSHTERHKNLRTLSADAAMAEIHEGERSVDAALAPAGLEAAPFFRFPYLADTATLRSRLADEHTVPIDVDIDSKDYFRSTPDAVRARTLAAVEKQGRGIILFHDIHGGTAAMLPGLLADLQERGYKVVRLAPMPADGVLLASVPSMQVQR</sequence>
<proteinExistence type="predicted"/>
<dbReference type="EMBL" id="CP113520">
    <property type="protein sequence ID" value="WAJ30314.1"/>
    <property type="molecule type" value="Genomic_DNA"/>
</dbReference>
<dbReference type="Proteomes" id="UP001163223">
    <property type="component" value="Chromosome"/>
</dbReference>
<evidence type="ECO:0000313" key="1">
    <source>
        <dbReference type="EMBL" id="WAJ30314.1"/>
    </source>
</evidence>
<protein>
    <submittedName>
        <fullName evidence="1">Polysaccharide deacetylase family protein</fullName>
    </submittedName>
</protein>